<dbReference type="OrthoDB" id="545952at2759"/>
<dbReference type="AlphaFoldDB" id="A0A8T0ILM3"/>
<dbReference type="InterPro" id="IPR000719">
    <property type="entry name" value="Prot_kinase_dom"/>
</dbReference>
<evidence type="ECO:0000313" key="4">
    <source>
        <dbReference type="Proteomes" id="UP000822688"/>
    </source>
</evidence>
<dbReference type="Proteomes" id="UP000822688">
    <property type="component" value="Chromosome 3"/>
</dbReference>
<dbReference type="PROSITE" id="PS50011">
    <property type="entry name" value="PROTEIN_KINASE_DOM"/>
    <property type="match status" value="1"/>
</dbReference>
<dbReference type="GO" id="GO:0004674">
    <property type="term" value="F:protein serine/threonine kinase activity"/>
    <property type="evidence" value="ECO:0007669"/>
    <property type="project" value="TreeGrafter"/>
</dbReference>
<gene>
    <name evidence="3" type="ORF">KC19_3G227200</name>
</gene>
<dbReference type="PROSITE" id="PS00108">
    <property type="entry name" value="PROTEIN_KINASE_ST"/>
    <property type="match status" value="1"/>
</dbReference>
<dbReference type="PANTHER" id="PTHR44329">
    <property type="entry name" value="SERINE/THREONINE-PROTEIN KINASE TNNI3K-RELATED"/>
    <property type="match status" value="1"/>
</dbReference>
<dbReference type="Pfam" id="PF07714">
    <property type="entry name" value="PK_Tyr_Ser-Thr"/>
    <property type="match status" value="1"/>
</dbReference>
<dbReference type="Gene3D" id="1.10.510.10">
    <property type="entry name" value="Transferase(Phosphotransferase) domain 1"/>
    <property type="match status" value="1"/>
</dbReference>
<protein>
    <recommendedName>
        <fullName evidence="2">Protein kinase domain-containing protein</fullName>
    </recommendedName>
</protein>
<dbReference type="EMBL" id="CM026423">
    <property type="protein sequence ID" value="KAG0584674.1"/>
    <property type="molecule type" value="Genomic_DNA"/>
</dbReference>
<proteinExistence type="predicted"/>
<feature type="compositionally biased region" description="Low complexity" evidence="1">
    <location>
        <begin position="26"/>
        <end position="36"/>
    </location>
</feature>
<reference evidence="3" key="1">
    <citation type="submission" date="2020-06" db="EMBL/GenBank/DDBJ databases">
        <title>WGS assembly of Ceratodon purpureus strain R40.</title>
        <authorList>
            <person name="Carey S.B."/>
            <person name="Jenkins J."/>
            <person name="Shu S."/>
            <person name="Lovell J.T."/>
            <person name="Sreedasyam A."/>
            <person name="Maumus F."/>
            <person name="Tiley G.P."/>
            <person name="Fernandez-Pozo N."/>
            <person name="Barry K."/>
            <person name="Chen C."/>
            <person name="Wang M."/>
            <person name="Lipzen A."/>
            <person name="Daum C."/>
            <person name="Saski C.A."/>
            <person name="Payton A.C."/>
            <person name="Mcbreen J.C."/>
            <person name="Conrad R.E."/>
            <person name="Kollar L.M."/>
            <person name="Olsson S."/>
            <person name="Huttunen S."/>
            <person name="Landis J.B."/>
            <person name="Wickett N.J."/>
            <person name="Johnson M.G."/>
            <person name="Rensing S.A."/>
            <person name="Grimwood J."/>
            <person name="Schmutz J."/>
            <person name="Mcdaniel S.F."/>
        </authorList>
    </citation>
    <scope>NUCLEOTIDE SEQUENCE</scope>
    <source>
        <strain evidence="3">R40</strain>
    </source>
</reference>
<comment type="caution">
    <text evidence="3">The sequence shown here is derived from an EMBL/GenBank/DDBJ whole genome shotgun (WGS) entry which is preliminary data.</text>
</comment>
<dbReference type="SUPFAM" id="SSF56112">
    <property type="entry name" value="Protein kinase-like (PK-like)"/>
    <property type="match status" value="1"/>
</dbReference>
<feature type="domain" description="Protein kinase" evidence="2">
    <location>
        <begin position="128"/>
        <end position="405"/>
    </location>
</feature>
<organism evidence="3 4">
    <name type="scientific">Ceratodon purpureus</name>
    <name type="common">Fire moss</name>
    <name type="synonym">Dicranum purpureum</name>
    <dbReference type="NCBI Taxonomy" id="3225"/>
    <lineage>
        <taxon>Eukaryota</taxon>
        <taxon>Viridiplantae</taxon>
        <taxon>Streptophyta</taxon>
        <taxon>Embryophyta</taxon>
        <taxon>Bryophyta</taxon>
        <taxon>Bryophytina</taxon>
        <taxon>Bryopsida</taxon>
        <taxon>Dicranidae</taxon>
        <taxon>Pseudoditrichales</taxon>
        <taxon>Ditrichaceae</taxon>
        <taxon>Ceratodon</taxon>
    </lineage>
</organism>
<dbReference type="InterPro" id="IPR001245">
    <property type="entry name" value="Ser-Thr/Tyr_kinase_cat_dom"/>
</dbReference>
<dbReference type="InterPro" id="IPR051681">
    <property type="entry name" value="Ser/Thr_Kinases-Pseudokinases"/>
</dbReference>
<evidence type="ECO:0000313" key="3">
    <source>
        <dbReference type="EMBL" id="KAG0584674.1"/>
    </source>
</evidence>
<keyword evidence="4" id="KW-1185">Reference proteome</keyword>
<dbReference type="InterPro" id="IPR011009">
    <property type="entry name" value="Kinase-like_dom_sf"/>
</dbReference>
<dbReference type="SMART" id="SM00220">
    <property type="entry name" value="S_TKc"/>
    <property type="match status" value="1"/>
</dbReference>
<accession>A0A8T0ILM3</accession>
<evidence type="ECO:0000259" key="2">
    <source>
        <dbReference type="PROSITE" id="PS50011"/>
    </source>
</evidence>
<name>A0A8T0ILM3_CERPU</name>
<dbReference type="InterPro" id="IPR008271">
    <property type="entry name" value="Ser/Thr_kinase_AS"/>
</dbReference>
<sequence>MALSHKDDMLDTSACTSQDTILSTLSELPSSSASAPNTPDIFYTPPGGWSDSDGDDGESISRSFSVSDPSLPCSLLYSNTKAEIEASKVHWTPSAMDDALETEADRLEVFQSFRDKYGDFFMDYSDQFKMCEKIAEGGQAEIYVVESSKSKEASVVKLFKKGSSLRNLRLQWPEGMLQNLSSKNGGAYVNHYSSIIYGALLLNGRFAFWMPRYWGDLRTLIDIKMQKNPIPNSSIFTETRLFHSMLEIADGMRDLHKDGIIHRDLKASNVLIRSFESKFDPVIGYFFCKVSDYECSVGVVGTGFWRAPEILSGLNNDDDHSNLCTKESDVYSYGMTCYEMLTGNIPFANSPRSDYDFVCQGGRPELPKNIKPWLGRLLNRCWHQNPSKRPDFQRIIDYLCKHRKLDTHVQQT</sequence>
<evidence type="ECO:0000256" key="1">
    <source>
        <dbReference type="SAM" id="MobiDB-lite"/>
    </source>
</evidence>
<feature type="region of interest" description="Disordered" evidence="1">
    <location>
        <begin position="26"/>
        <end position="65"/>
    </location>
</feature>
<dbReference type="GO" id="GO:0005524">
    <property type="term" value="F:ATP binding"/>
    <property type="evidence" value="ECO:0007669"/>
    <property type="project" value="InterPro"/>
</dbReference>